<sequence>MPMTSFLAGARSVLRSSFARNAAAGLAPKSRAAPSLFRVSSRIPLSNSIFRCPVEASLGLQSVLPYHSATASALTSSMRSVSRRGYASLSEASTRTGFATT</sequence>
<keyword evidence="2" id="KW-1185">Reference proteome</keyword>
<organism evidence="1 2">
    <name type="scientific">Hibiscus syriacus</name>
    <name type="common">Rose of Sharon</name>
    <dbReference type="NCBI Taxonomy" id="106335"/>
    <lineage>
        <taxon>Eukaryota</taxon>
        <taxon>Viridiplantae</taxon>
        <taxon>Streptophyta</taxon>
        <taxon>Embryophyta</taxon>
        <taxon>Tracheophyta</taxon>
        <taxon>Spermatophyta</taxon>
        <taxon>Magnoliopsida</taxon>
        <taxon>eudicotyledons</taxon>
        <taxon>Gunneridae</taxon>
        <taxon>Pentapetalae</taxon>
        <taxon>rosids</taxon>
        <taxon>malvids</taxon>
        <taxon>Malvales</taxon>
        <taxon>Malvaceae</taxon>
        <taxon>Malvoideae</taxon>
        <taxon>Hibiscus</taxon>
    </lineage>
</organism>
<evidence type="ECO:0000313" key="1">
    <source>
        <dbReference type="EMBL" id="KAE8730339.1"/>
    </source>
</evidence>
<comment type="caution">
    <text evidence="1">The sequence shown here is derived from an EMBL/GenBank/DDBJ whole genome shotgun (WGS) entry which is preliminary data.</text>
</comment>
<dbReference type="GO" id="GO:0005739">
    <property type="term" value="C:mitochondrion"/>
    <property type="evidence" value="ECO:0007669"/>
    <property type="project" value="TreeGrafter"/>
</dbReference>
<evidence type="ECO:0000313" key="2">
    <source>
        <dbReference type="Proteomes" id="UP000436088"/>
    </source>
</evidence>
<reference evidence="1" key="1">
    <citation type="submission" date="2019-09" db="EMBL/GenBank/DDBJ databases">
        <title>Draft genome information of white flower Hibiscus syriacus.</title>
        <authorList>
            <person name="Kim Y.-M."/>
        </authorList>
    </citation>
    <scope>NUCLEOTIDE SEQUENCE [LARGE SCALE GENOMIC DNA]</scope>
    <source>
        <strain evidence="1">YM2019G1</strain>
    </source>
</reference>
<gene>
    <name evidence="1" type="ORF">F3Y22_tig00003041pilonHSYRG01396</name>
</gene>
<protein>
    <submittedName>
        <fullName evidence="1">CAP-binding protein 20 isoform 1</fullName>
    </submittedName>
</protein>
<dbReference type="PANTHER" id="PTHR33156">
    <property type="entry name" value="OS02G0230000 PROTEIN"/>
    <property type="match status" value="1"/>
</dbReference>
<dbReference type="EMBL" id="VEPZ02000209">
    <property type="protein sequence ID" value="KAE8730339.1"/>
    <property type="molecule type" value="Genomic_DNA"/>
</dbReference>
<proteinExistence type="predicted"/>
<dbReference type="Proteomes" id="UP000436088">
    <property type="component" value="Unassembled WGS sequence"/>
</dbReference>
<name>A0A6A3CSX7_HIBSY</name>
<dbReference type="AlphaFoldDB" id="A0A6A3CSX7"/>
<dbReference type="PANTHER" id="PTHR33156:SF48">
    <property type="entry name" value="PROTEIN NUCLEAR FUSION DEFECTIVE 6, MITOCHONDRIAL"/>
    <property type="match status" value="1"/>
</dbReference>
<dbReference type="InterPro" id="IPR043459">
    <property type="entry name" value="NFD6/NOXY2-like"/>
</dbReference>
<accession>A0A6A3CSX7</accession>